<evidence type="ECO:0000256" key="7">
    <source>
        <dbReference type="ARBA" id="ARBA00032755"/>
    </source>
</evidence>
<name>A0AAW2H9G6_9NEOP</name>
<dbReference type="SMART" id="SM01133">
    <property type="entry name" value="DeoC"/>
    <property type="match status" value="1"/>
</dbReference>
<dbReference type="InterPro" id="IPR013785">
    <property type="entry name" value="Aldolase_TIM"/>
</dbReference>
<protein>
    <recommendedName>
        <fullName evidence="3">deoxyribose-phosphate aldolase</fullName>
        <ecNumber evidence="3">4.1.2.4</ecNumber>
    </recommendedName>
    <alternativeName>
        <fullName evidence="7">2-deoxy-D-ribose 5-phosphate aldolase</fullName>
    </alternativeName>
    <alternativeName>
        <fullName evidence="6">Phosphodeoxyriboaldolase</fullName>
    </alternativeName>
</protein>
<dbReference type="NCBIfam" id="TIGR00126">
    <property type="entry name" value="deoC"/>
    <property type="match status" value="1"/>
</dbReference>
<evidence type="ECO:0000256" key="6">
    <source>
        <dbReference type="ARBA" id="ARBA00031814"/>
    </source>
</evidence>
<dbReference type="GO" id="GO:0005737">
    <property type="term" value="C:cytoplasm"/>
    <property type="evidence" value="ECO:0007669"/>
    <property type="project" value="InterPro"/>
</dbReference>
<evidence type="ECO:0000313" key="10">
    <source>
        <dbReference type="EMBL" id="KAL0266453.1"/>
    </source>
</evidence>
<dbReference type="InterPro" id="IPR002915">
    <property type="entry name" value="DeoC/FbaB/LacD_aldolase"/>
</dbReference>
<dbReference type="EMBL" id="JARGDH010000005">
    <property type="protein sequence ID" value="KAL0266453.1"/>
    <property type="molecule type" value="Genomic_DNA"/>
</dbReference>
<dbReference type="PIRSF" id="PIRSF001357">
    <property type="entry name" value="DeoC"/>
    <property type="match status" value="1"/>
</dbReference>
<feature type="active site" description="Proton donor/acceptor" evidence="9">
    <location>
        <position position="259"/>
    </location>
</feature>
<dbReference type="PANTHER" id="PTHR10889:SF3">
    <property type="entry name" value="DEOXYRIBOSE-PHOSPHATE ALDOLASE"/>
    <property type="match status" value="1"/>
</dbReference>
<evidence type="ECO:0000256" key="1">
    <source>
        <dbReference type="ARBA" id="ARBA00004816"/>
    </source>
</evidence>
<proteinExistence type="inferred from homology"/>
<evidence type="ECO:0000256" key="5">
    <source>
        <dbReference type="ARBA" id="ARBA00023270"/>
    </source>
</evidence>
<evidence type="ECO:0000256" key="2">
    <source>
        <dbReference type="ARBA" id="ARBA00009473"/>
    </source>
</evidence>
<accession>A0AAW2H9G6</accession>
<evidence type="ECO:0000256" key="4">
    <source>
        <dbReference type="ARBA" id="ARBA00023239"/>
    </source>
</evidence>
<dbReference type="GO" id="GO:0009264">
    <property type="term" value="P:deoxyribonucleotide catabolic process"/>
    <property type="evidence" value="ECO:0007669"/>
    <property type="project" value="InterPro"/>
</dbReference>
<dbReference type="EMBL" id="JARGDH010000005">
    <property type="protein sequence ID" value="KAL0266451.1"/>
    <property type="molecule type" value="Genomic_DNA"/>
</dbReference>
<dbReference type="FunFam" id="3.20.20.70:FF:000106">
    <property type="entry name" value="Deoxyribose-phosphate aldolase"/>
    <property type="match status" value="1"/>
</dbReference>
<comment type="pathway">
    <text evidence="1">Carbohydrate degradation; 2-deoxy-D-ribose 1-phosphate degradation; D-glyceraldehyde 3-phosphate and acetaldehyde from 2-deoxy-alpha-D-ribose 1-phosphate: step 2/2.</text>
</comment>
<organism evidence="10">
    <name type="scientific">Menopon gallinae</name>
    <name type="common">poultry shaft louse</name>
    <dbReference type="NCBI Taxonomy" id="328185"/>
    <lineage>
        <taxon>Eukaryota</taxon>
        <taxon>Metazoa</taxon>
        <taxon>Ecdysozoa</taxon>
        <taxon>Arthropoda</taxon>
        <taxon>Hexapoda</taxon>
        <taxon>Insecta</taxon>
        <taxon>Pterygota</taxon>
        <taxon>Neoptera</taxon>
        <taxon>Paraneoptera</taxon>
        <taxon>Psocodea</taxon>
        <taxon>Troctomorpha</taxon>
        <taxon>Phthiraptera</taxon>
        <taxon>Amblycera</taxon>
        <taxon>Menoponidae</taxon>
        <taxon>Menopon</taxon>
    </lineage>
</organism>
<comment type="catalytic activity">
    <reaction evidence="8">
        <text>2-deoxy-D-ribose 5-phosphate = D-glyceraldehyde 3-phosphate + acetaldehyde</text>
        <dbReference type="Rhea" id="RHEA:12821"/>
        <dbReference type="ChEBI" id="CHEBI:15343"/>
        <dbReference type="ChEBI" id="CHEBI:59776"/>
        <dbReference type="ChEBI" id="CHEBI:62877"/>
        <dbReference type="EC" id="4.1.2.4"/>
    </reaction>
</comment>
<evidence type="ECO:0000256" key="3">
    <source>
        <dbReference type="ARBA" id="ARBA00012515"/>
    </source>
</evidence>
<dbReference type="EMBL" id="JARGDH010000005">
    <property type="protein sequence ID" value="KAL0266452.1"/>
    <property type="molecule type" value="Genomic_DNA"/>
</dbReference>
<dbReference type="InterPro" id="IPR011343">
    <property type="entry name" value="DeoC"/>
</dbReference>
<dbReference type="GO" id="GO:0016052">
    <property type="term" value="P:carbohydrate catabolic process"/>
    <property type="evidence" value="ECO:0007669"/>
    <property type="project" value="TreeGrafter"/>
</dbReference>
<dbReference type="EC" id="4.1.2.4" evidence="3"/>
<comment type="similarity">
    <text evidence="2">Belongs to the DeoC/FbaB aldolase family. DeoC type 2 subfamily.</text>
</comment>
<keyword evidence="5 9" id="KW-0704">Schiff base</keyword>
<gene>
    <name evidence="10" type="ORF">PYX00_008984</name>
</gene>
<feature type="active site" description="Schiff-base intermediate with acetaldehyde" evidence="9">
    <location>
        <position position="223"/>
    </location>
</feature>
<keyword evidence="4" id="KW-0456">Lyase</keyword>
<comment type="caution">
    <text evidence="10">The sequence shown here is derived from an EMBL/GenBank/DDBJ whole genome shotgun (WGS) entry which is preliminary data.</text>
</comment>
<evidence type="ECO:0000256" key="8">
    <source>
        <dbReference type="ARBA" id="ARBA00048791"/>
    </source>
</evidence>
<dbReference type="Pfam" id="PF01791">
    <property type="entry name" value="DeoC"/>
    <property type="match status" value="1"/>
</dbReference>
<dbReference type="PANTHER" id="PTHR10889">
    <property type="entry name" value="DEOXYRIBOSE-PHOSPHATE ALDOLASE"/>
    <property type="match status" value="1"/>
</dbReference>
<dbReference type="AlphaFoldDB" id="A0AAW2H9G6"/>
<dbReference type="SUPFAM" id="SSF51569">
    <property type="entry name" value="Aldolase"/>
    <property type="match status" value="1"/>
</dbReference>
<reference evidence="10" key="1">
    <citation type="journal article" date="2024" name="Gigascience">
        <title>Chromosome-level genome of the poultry shaft louse Menopon gallinae provides insight into the host-switching and adaptive evolution of parasitic lice.</title>
        <authorList>
            <person name="Xu Y."/>
            <person name="Ma L."/>
            <person name="Liu S."/>
            <person name="Liang Y."/>
            <person name="Liu Q."/>
            <person name="He Z."/>
            <person name="Tian L."/>
            <person name="Duan Y."/>
            <person name="Cai W."/>
            <person name="Li H."/>
            <person name="Song F."/>
        </authorList>
    </citation>
    <scope>NUCLEOTIDE SEQUENCE</scope>
    <source>
        <strain evidence="10">Cailab_2023a</strain>
    </source>
</reference>
<evidence type="ECO:0000256" key="9">
    <source>
        <dbReference type="PIRSR" id="PIRSR001357-50"/>
    </source>
</evidence>
<dbReference type="GO" id="GO:0004139">
    <property type="term" value="F:deoxyribose-phosphate aldolase activity"/>
    <property type="evidence" value="ECO:0007669"/>
    <property type="project" value="UniProtKB-EC"/>
</dbReference>
<sequence length="323" mass="35765">MLRGNPGCKLDLSWITSVRVNAWCVNHSVKSIPDEKRRISGIYRAAWLLRAVTCIDLTTLAGDDTRSNVVRLCRKAMRPIKSAILEKLDFRLENEEALTTAAVCVYPAKVGHAAFVIDEVDGIGVKIAAVATGFPSGQYNLQTRLMEIEHAVENGANEIDVVIDRSLVLTGKWEVLYEELQEMKKACGKAEMKTILATGELSTYENIYKASLVAMMAGSDFIKTSTGKETVNATLPVGLVMMRAIREYYKRTGHKVGFKAAGGIRTADDALHWLLLVKRELGNEWLNKDFFRIGASGLLADIEKDLYILAFNKSPAPYEFTLG</sequence>
<dbReference type="Gene3D" id="3.20.20.70">
    <property type="entry name" value="Aldolase class I"/>
    <property type="match status" value="1"/>
</dbReference>
<dbReference type="CDD" id="cd00959">
    <property type="entry name" value="DeoC"/>
    <property type="match status" value="1"/>
</dbReference>